<evidence type="ECO:0000313" key="2">
    <source>
        <dbReference type="EMBL" id="KAL3308232.1"/>
    </source>
</evidence>
<proteinExistence type="predicted"/>
<accession>A0ABD2PNE7</accession>
<evidence type="ECO:0000259" key="1">
    <source>
        <dbReference type="Pfam" id="PF19418"/>
    </source>
</evidence>
<name>A0ABD2PNE7_9PLAT</name>
<dbReference type="EMBL" id="JBJKFK010005606">
    <property type="protein sequence ID" value="KAL3308232.1"/>
    <property type="molecule type" value="Genomic_DNA"/>
</dbReference>
<dbReference type="AlphaFoldDB" id="A0ABD2PNE7"/>
<reference evidence="2 3" key="1">
    <citation type="submission" date="2024-11" db="EMBL/GenBank/DDBJ databases">
        <title>Adaptive evolution of stress response genes in parasites aligns with host niche diversity.</title>
        <authorList>
            <person name="Hahn C."/>
            <person name="Resl P."/>
        </authorList>
    </citation>
    <scope>NUCLEOTIDE SEQUENCE [LARGE SCALE GENOMIC DNA]</scope>
    <source>
        <strain evidence="2">EGGRZ-B1_66</strain>
        <tissue evidence="2">Body</tissue>
    </source>
</reference>
<gene>
    <name evidence="2" type="ORF">Ciccas_013239</name>
</gene>
<protein>
    <recommendedName>
        <fullName evidence="1">DEPDC5 C-terminal domain-containing protein</fullName>
    </recommendedName>
</protein>
<dbReference type="Pfam" id="PF19418">
    <property type="entry name" value="DEPDC5_CTD"/>
    <property type="match status" value="1"/>
</dbReference>
<dbReference type="InterPro" id="IPR045838">
    <property type="entry name" value="DEPDC5_CTD"/>
</dbReference>
<organism evidence="2 3">
    <name type="scientific">Cichlidogyrus casuarinus</name>
    <dbReference type="NCBI Taxonomy" id="1844966"/>
    <lineage>
        <taxon>Eukaryota</taxon>
        <taxon>Metazoa</taxon>
        <taxon>Spiralia</taxon>
        <taxon>Lophotrochozoa</taxon>
        <taxon>Platyhelminthes</taxon>
        <taxon>Monogenea</taxon>
        <taxon>Monopisthocotylea</taxon>
        <taxon>Dactylogyridea</taxon>
        <taxon>Ancyrocephalidae</taxon>
        <taxon>Cichlidogyrus</taxon>
    </lineage>
</organism>
<comment type="caution">
    <text evidence="2">The sequence shown here is derived from an EMBL/GenBank/DDBJ whole genome shotgun (WGS) entry which is preliminary data.</text>
</comment>
<evidence type="ECO:0000313" key="3">
    <source>
        <dbReference type="Proteomes" id="UP001626550"/>
    </source>
</evidence>
<keyword evidence="3" id="KW-1185">Reference proteome</keyword>
<sequence>MHDKNSMLSRKMSYVHCSGGMFALIPSYEQEAENRPRNSSVVMQQEAVRNPTDIRSSTPCQHKAYFGSRGGIRLEITGIYPCEASGLAAEQTDNEICIGFYWVWNHQLPKKWRGQFTGDDMFQDRSLEDFRRFCYAQDDRLMSLFHNFLQRCPP</sequence>
<feature type="domain" description="DEPDC5 C-terminal" evidence="1">
    <location>
        <begin position="11"/>
        <end position="138"/>
    </location>
</feature>
<dbReference type="Proteomes" id="UP001626550">
    <property type="component" value="Unassembled WGS sequence"/>
</dbReference>